<dbReference type="AlphaFoldDB" id="A0A8J8KBP8"/>
<dbReference type="SUPFAM" id="SSF50998">
    <property type="entry name" value="Quinoprotein alcohol dehydrogenase-like"/>
    <property type="match status" value="1"/>
</dbReference>
<proteinExistence type="predicted"/>
<evidence type="ECO:0000313" key="3">
    <source>
        <dbReference type="Proteomes" id="UP000728647"/>
    </source>
</evidence>
<comment type="caution">
    <text evidence="2">The sequence shown here is derived from an EMBL/GenBank/DDBJ whole genome shotgun (WGS) entry which is preliminary data.</text>
</comment>
<dbReference type="EMBL" id="JABURA010000001">
    <property type="protein sequence ID" value="NUB91570.1"/>
    <property type="molecule type" value="Genomic_DNA"/>
</dbReference>
<reference evidence="2" key="1">
    <citation type="submission" date="2020-06" db="EMBL/GenBank/DDBJ databases">
        <title>Haloterrigena sp. nov., an extremely halophilic archaeon isolated from a saline sediment.</title>
        <authorList>
            <person name="Liu B.-B."/>
        </authorList>
    </citation>
    <scope>NUCLEOTIDE SEQUENCE</scope>
    <source>
        <strain evidence="2">SYSU A121-1</strain>
    </source>
</reference>
<sequence length="415" mass="43524">MIDRLDDSLSDALEWLQRVGSPGTADDASESGDDRTEADGDRRSDGDDGGEGDADAADRTTDADAGDGADDRGDWEAVESPTSRTLHGVVHGQDGPYACGEGGLLLHRTGDGWRVVLERGPGVSENTLRSIAATDDGCRLWFAGDSGALGFYDVADGHLSDYSAPMEKTSTWEAIAVAGRTGEERVRIANGSGEVLDCTVEDGCPVWGEVVEPGGGSTIPGITAGPDGFYAIDTSGGAYREAADGDATAAGTDGSTERDPRDGEPEDTEPTDTEPTDEWDRIGVRNAQVDFQDVRAGDESVFIAGADGIAYRYDPDCENWTPLHVGQGALQAIRSRGTDTVAVANGGRIYERAASVRWTELDVPTEQSLLGLALARSSADSDGLGTVPVDVAVGAGGAILERDRRERPTDGDRRE</sequence>
<dbReference type="RefSeq" id="WP_174702063.1">
    <property type="nucleotide sequence ID" value="NZ_JABURA010000001.1"/>
</dbReference>
<feature type="region of interest" description="Disordered" evidence="1">
    <location>
        <begin position="243"/>
        <end position="280"/>
    </location>
</feature>
<organism evidence="2 3">
    <name type="scientific">Haloterrigena gelatinilytica</name>
    <dbReference type="NCBI Taxonomy" id="2741724"/>
    <lineage>
        <taxon>Archaea</taxon>
        <taxon>Methanobacteriati</taxon>
        <taxon>Methanobacteriota</taxon>
        <taxon>Stenosarchaea group</taxon>
        <taxon>Halobacteria</taxon>
        <taxon>Halobacteriales</taxon>
        <taxon>Natrialbaceae</taxon>
        <taxon>Haloterrigena</taxon>
    </lineage>
</organism>
<feature type="region of interest" description="Disordered" evidence="1">
    <location>
        <begin position="16"/>
        <end position="90"/>
    </location>
</feature>
<protein>
    <submittedName>
        <fullName evidence="2">Uncharacterized protein</fullName>
    </submittedName>
</protein>
<feature type="compositionally biased region" description="Low complexity" evidence="1">
    <location>
        <begin position="245"/>
        <end position="254"/>
    </location>
</feature>
<evidence type="ECO:0000313" key="2">
    <source>
        <dbReference type="EMBL" id="NUB91570.1"/>
    </source>
</evidence>
<evidence type="ECO:0000256" key="1">
    <source>
        <dbReference type="SAM" id="MobiDB-lite"/>
    </source>
</evidence>
<feature type="compositionally biased region" description="Acidic residues" evidence="1">
    <location>
        <begin position="264"/>
        <end position="277"/>
    </location>
</feature>
<accession>A0A8J8KBP8</accession>
<dbReference type="InterPro" id="IPR011047">
    <property type="entry name" value="Quinoprotein_ADH-like_sf"/>
</dbReference>
<gene>
    <name evidence="2" type="ORF">HT576_11150</name>
</gene>
<name>A0A8J8KBP8_9EURY</name>
<feature type="compositionally biased region" description="Basic and acidic residues" evidence="1">
    <location>
        <begin position="32"/>
        <end position="46"/>
    </location>
</feature>
<dbReference type="Proteomes" id="UP000728647">
    <property type="component" value="Unassembled WGS sequence"/>
</dbReference>